<dbReference type="Proteomes" id="UP000504635">
    <property type="component" value="Unplaced"/>
</dbReference>
<keyword evidence="1" id="KW-1185">Reference proteome</keyword>
<reference evidence="2" key="1">
    <citation type="submission" date="2025-08" db="UniProtKB">
        <authorList>
            <consortium name="RefSeq"/>
        </authorList>
    </citation>
    <scope>IDENTIFICATION</scope>
    <source>
        <tissue evidence="2">Gonads</tissue>
    </source>
</reference>
<dbReference type="SUPFAM" id="SSF50814">
    <property type="entry name" value="Lipocalins"/>
    <property type="match status" value="1"/>
</dbReference>
<gene>
    <name evidence="2" type="primary">LOC115886858</name>
</gene>
<proteinExistence type="predicted"/>
<dbReference type="GeneID" id="115886858"/>
<dbReference type="OrthoDB" id="412780at2759"/>
<organism evidence="1 2">
    <name type="scientific">Sitophilus oryzae</name>
    <name type="common">Rice weevil</name>
    <name type="synonym">Curculio oryzae</name>
    <dbReference type="NCBI Taxonomy" id="7048"/>
    <lineage>
        <taxon>Eukaryota</taxon>
        <taxon>Metazoa</taxon>
        <taxon>Ecdysozoa</taxon>
        <taxon>Arthropoda</taxon>
        <taxon>Hexapoda</taxon>
        <taxon>Insecta</taxon>
        <taxon>Pterygota</taxon>
        <taxon>Neoptera</taxon>
        <taxon>Endopterygota</taxon>
        <taxon>Coleoptera</taxon>
        <taxon>Polyphaga</taxon>
        <taxon>Cucujiformia</taxon>
        <taxon>Curculionidae</taxon>
        <taxon>Dryophthorinae</taxon>
        <taxon>Sitophilus</taxon>
    </lineage>
</organism>
<dbReference type="InterPro" id="IPR012674">
    <property type="entry name" value="Calycin"/>
</dbReference>
<dbReference type="KEGG" id="soy:115886858"/>
<dbReference type="RefSeq" id="XP_030762021.1">
    <property type="nucleotide sequence ID" value="XM_030906161.1"/>
</dbReference>
<accession>A0A6J2YFA3</accession>
<dbReference type="InParanoid" id="A0A6J2YFA3"/>
<evidence type="ECO:0000313" key="2">
    <source>
        <dbReference type="RefSeq" id="XP_030762021.1"/>
    </source>
</evidence>
<dbReference type="AlphaFoldDB" id="A0A6J2YFA3"/>
<evidence type="ECO:0000313" key="1">
    <source>
        <dbReference type="Proteomes" id="UP000504635"/>
    </source>
</evidence>
<name>A0A6J2YFA3_SITOR</name>
<sequence length="148" mass="16908">MLISGKFQLEKNEHFLEHLVALGIAEEKAKVVDQLRPILEMNIDGDKLTIVSYSGQYKQTSNLVFNEEVDETVASTLTVKSIAQRRDDNKIDIFSRGNNGEKGQRTFEFFEENMIMGKVFGGTRGSNRSQHQRHRELCKELDASLMEL</sequence>
<protein>
    <submittedName>
        <fullName evidence="2">Fatty acid-binding protein-like isoform X1</fullName>
    </submittedName>
</protein>
<dbReference type="Gene3D" id="2.40.128.20">
    <property type="match status" value="1"/>
</dbReference>